<organism evidence="2 3">
    <name type="scientific">Chitinophaga rupis</name>
    <dbReference type="NCBI Taxonomy" id="573321"/>
    <lineage>
        <taxon>Bacteria</taxon>
        <taxon>Pseudomonadati</taxon>
        <taxon>Bacteroidota</taxon>
        <taxon>Chitinophagia</taxon>
        <taxon>Chitinophagales</taxon>
        <taxon>Chitinophagaceae</taxon>
        <taxon>Chitinophaga</taxon>
    </lineage>
</organism>
<dbReference type="AlphaFoldDB" id="A0A1H7VMU5"/>
<keyword evidence="1" id="KW-0732">Signal</keyword>
<evidence type="ECO:0000313" key="2">
    <source>
        <dbReference type="EMBL" id="SEM10175.1"/>
    </source>
</evidence>
<feature type="chain" id="PRO_5011485829" evidence="1">
    <location>
        <begin position="21"/>
        <end position="191"/>
    </location>
</feature>
<dbReference type="STRING" id="573321.SAMN04488505_103374"/>
<name>A0A1H7VMU5_9BACT</name>
<protein>
    <submittedName>
        <fullName evidence="2">Uncharacterized protein</fullName>
    </submittedName>
</protein>
<gene>
    <name evidence="2" type="ORF">SAMN04488505_103374</name>
</gene>
<feature type="signal peptide" evidence="1">
    <location>
        <begin position="1"/>
        <end position="20"/>
    </location>
</feature>
<accession>A0A1H7VMU5</accession>
<sequence>MLRYILVLGIASLSVGACNASNGSAATADSTALAATAPPVTDTVATAADYPTLQTFWPSFQKAVKDHDNSKLITLTHFPLQGVSPFISNNADADTAKFIAALPDILGKAPRTQVLETPADSLLAIDPKEFGEQITGGNALLPIIDKDSKIYISYAQWAENENKETNQALIFAKIKGSYKLCAVAWRGTIVD</sequence>
<keyword evidence="3" id="KW-1185">Reference proteome</keyword>
<dbReference type="EMBL" id="FOBB01000003">
    <property type="protein sequence ID" value="SEM10175.1"/>
    <property type="molecule type" value="Genomic_DNA"/>
</dbReference>
<reference evidence="2 3" key="1">
    <citation type="submission" date="2016-10" db="EMBL/GenBank/DDBJ databases">
        <authorList>
            <person name="de Groot N.N."/>
        </authorList>
    </citation>
    <scope>NUCLEOTIDE SEQUENCE [LARGE SCALE GENOMIC DNA]</scope>
    <source>
        <strain evidence="2 3">DSM 21039</strain>
    </source>
</reference>
<dbReference type="PROSITE" id="PS51257">
    <property type="entry name" value="PROKAR_LIPOPROTEIN"/>
    <property type="match status" value="1"/>
</dbReference>
<proteinExistence type="predicted"/>
<evidence type="ECO:0000256" key="1">
    <source>
        <dbReference type="SAM" id="SignalP"/>
    </source>
</evidence>
<evidence type="ECO:0000313" key="3">
    <source>
        <dbReference type="Proteomes" id="UP000198984"/>
    </source>
</evidence>
<dbReference type="Proteomes" id="UP000198984">
    <property type="component" value="Unassembled WGS sequence"/>
</dbReference>